<evidence type="ECO:0000313" key="3">
    <source>
        <dbReference type="Proteomes" id="UP001209878"/>
    </source>
</evidence>
<dbReference type="Proteomes" id="UP001209878">
    <property type="component" value="Unassembled WGS sequence"/>
</dbReference>
<organism evidence="2 3">
    <name type="scientific">Ridgeia piscesae</name>
    <name type="common">Tubeworm</name>
    <dbReference type="NCBI Taxonomy" id="27915"/>
    <lineage>
        <taxon>Eukaryota</taxon>
        <taxon>Metazoa</taxon>
        <taxon>Spiralia</taxon>
        <taxon>Lophotrochozoa</taxon>
        <taxon>Annelida</taxon>
        <taxon>Polychaeta</taxon>
        <taxon>Sedentaria</taxon>
        <taxon>Canalipalpata</taxon>
        <taxon>Sabellida</taxon>
        <taxon>Siboglinidae</taxon>
        <taxon>Ridgeia</taxon>
    </lineage>
</organism>
<gene>
    <name evidence="2" type="ORF">NP493_1466g00016</name>
</gene>
<evidence type="ECO:0000256" key="1">
    <source>
        <dbReference type="SAM" id="SignalP"/>
    </source>
</evidence>
<dbReference type="PROSITE" id="PS51257">
    <property type="entry name" value="PROKAR_LIPOPROTEIN"/>
    <property type="match status" value="1"/>
</dbReference>
<sequence>MKTSLVLLLCCLVATTLACRPTGDGSTDTVPKAEKIAKMAESKVGSTLWSFASTHKTGANTNKCNIFVGEMIEAAGATVPHRHWWMWSPIGAAEWGSSSSSYLLSNKCWTLVSSTTDAKRGDVISDGHHVGIVTGQSLTTSASARTQNVVTNDWGFKASQNPTIWRYTC</sequence>
<feature type="chain" id="PRO_5041955985" description="CHAP domain-containing protein" evidence="1">
    <location>
        <begin position="19"/>
        <end position="169"/>
    </location>
</feature>
<dbReference type="AlphaFoldDB" id="A0AAD9NAR6"/>
<comment type="caution">
    <text evidence="2">The sequence shown here is derived from an EMBL/GenBank/DDBJ whole genome shotgun (WGS) entry which is preliminary data.</text>
</comment>
<feature type="signal peptide" evidence="1">
    <location>
        <begin position="1"/>
        <end position="18"/>
    </location>
</feature>
<proteinExistence type="predicted"/>
<keyword evidence="3" id="KW-1185">Reference proteome</keyword>
<dbReference type="EMBL" id="JAODUO010001466">
    <property type="protein sequence ID" value="KAK2163372.1"/>
    <property type="molecule type" value="Genomic_DNA"/>
</dbReference>
<accession>A0AAD9NAR6</accession>
<reference evidence="2" key="1">
    <citation type="journal article" date="2023" name="Mol. Biol. Evol.">
        <title>Third-Generation Sequencing Reveals the Adaptive Role of the Epigenome in Three Deep-Sea Polychaetes.</title>
        <authorList>
            <person name="Perez M."/>
            <person name="Aroh O."/>
            <person name="Sun Y."/>
            <person name="Lan Y."/>
            <person name="Juniper S.K."/>
            <person name="Young C.R."/>
            <person name="Angers B."/>
            <person name="Qian P.Y."/>
        </authorList>
    </citation>
    <scope>NUCLEOTIDE SEQUENCE</scope>
    <source>
        <strain evidence="2">R07B-5</strain>
    </source>
</reference>
<evidence type="ECO:0008006" key="4">
    <source>
        <dbReference type="Google" id="ProtNLM"/>
    </source>
</evidence>
<dbReference type="Gene3D" id="3.90.1720.10">
    <property type="entry name" value="endopeptidase domain like (from Nostoc punctiforme)"/>
    <property type="match status" value="1"/>
</dbReference>
<keyword evidence="1" id="KW-0732">Signal</keyword>
<evidence type="ECO:0000313" key="2">
    <source>
        <dbReference type="EMBL" id="KAK2163372.1"/>
    </source>
</evidence>
<protein>
    <recommendedName>
        <fullName evidence="4">CHAP domain-containing protein</fullName>
    </recommendedName>
</protein>
<name>A0AAD9NAR6_RIDPI</name>